<dbReference type="EMBL" id="SUPL01000007">
    <property type="protein sequence ID" value="TJY33400.1"/>
    <property type="molecule type" value="Genomic_DNA"/>
</dbReference>
<dbReference type="AlphaFoldDB" id="A0A4U0EPC3"/>
<sequence>MIDRDLDLKRIRPDFMTTTINDEMSTEERFQNLVLRPIIKLQNDLFIEVFKNYIVKHKNVFYDLSIEKRIDYISNTIHKDMKFRNSLKGMVIGMFTVEEYKLYIQNSSALNKRMMNIVKERLIDNVQVISDSRTLTAV</sequence>
<dbReference type="RefSeq" id="WP_136844579.1">
    <property type="nucleotide sequence ID" value="NZ_SUPL01000007.1"/>
</dbReference>
<name>A0A4U0EPC3_9FLAO</name>
<gene>
    <name evidence="1" type="ORF">E5167_12940</name>
</gene>
<proteinExistence type="predicted"/>
<keyword evidence="2" id="KW-1185">Reference proteome</keyword>
<comment type="caution">
    <text evidence="1">The sequence shown here is derived from an EMBL/GenBank/DDBJ whole genome shotgun (WGS) entry which is preliminary data.</text>
</comment>
<protein>
    <submittedName>
        <fullName evidence="1">Glyoxalase</fullName>
    </submittedName>
</protein>
<reference evidence="1 2" key="1">
    <citation type="submission" date="2019-04" db="EMBL/GenBank/DDBJ databases">
        <title>Lacinutrix sp. nov., isolated from marine water.</title>
        <authorList>
            <person name="Kim W."/>
        </authorList>
    </citation>
    <scope>NUCLEOTIDE SEQUENCE [LARGE SCALE GENOMIC DNA]</scope>
    <source>
        <strain evidence="1 2">CAU 1491</strain>
    </source>
</reference>
<dbReference type="OrthoDB" id="1271679at2"/>
<evidence type="ECO:0000313" key="1">
    <source>
        <dbReference type="EMBL" id="TJY33400.1"/>
    </source>
</evidence>
<dbReference type="Proteomes" id="UP000307657">
    <property type="component" value="Unassembled WGS sequence"/>
</dbReference>
<evidence type="ECO:0000313" key="2">
    <source>
        <dbReference type="Proteomes" id="UP000307657"/>
    </source>
</evidence>
<accession>A0A4U0EPC3</accession>
<organism evidence="1 2">
    <name type="scientific">Pontimicrobium aquaticum</name>
    <dbReference type="NCBI Taxonomy" id="2565367"/>
    <lineage>
        <taxon>Bacteria</taxon>
        <taxon>Pseudomonadati</taxon>
        <taxon>Bacteroidota</taxon>
        <taxon>Flavobacteriia</taxon>
        <taxon>Flavobacteriales</taxon>
        <taxon>Flavobacteriaceae</taxon>
        <taxon>Pontimicrobium</taxon>
    </lineage>
</organism>